<accession>A0A183FZ89</accession>
<accession>A0A3P7Z8Y1</accession>
<proteinExistence type="predicted"/>
<gene>
    <name evidence="1" type="ORF">HPBE_LOCUS14041</name>
</gene>
<sequence length="150" mass="17104">MGRTTGKIKYDVIGLIETRRHHPLHESGEEQILGTFDNRDVGGVGVLVNTHLAMNIDSYESLTTRIGRPRLKRYDSVPALTVIVAYASTSYYDDEKVEAFYVKPEKFYKEDRIFYMVIVGDLNTKIGPQRRRKNFTSEPTVWSGTSKVKG</sequence>
<reference evidence="3" key="2">
    <citation type="submission" date="2019-09" db="UniProtKB">
        <authorList>
            <consortium name="WormBaseParasite"/>
        </authorList>
    </citation>
    <scope>IDENTIFICATION</scope>
</reference>
<keyword evidence="2" id="KW-1185">Reference proteome</keyword>
<evidence type="ECO:0000313" key="2">
    <source>
        <dbReference type="Proteomes" id="UP000050761"/>
    </source>
</evidence>
<dbReference type="AlphaFoldDB" id="A0A183FZ89"/>
<evidence type="ECO:0000313" key="1">
    <source>
        <dbReference type="EMBL" id="VDO98276.1"/>
    </source>
</evidence>
<evidence type="ECO:0000313" key="3">
    <source>
        <dbReference type="WBParaSite" id="HPBE_0001404001-mRNA-1"/>
    </source>
</evidence>
<protein>
    <submittedName>
        <fullName evidence="3">Endo/exonuclease/phosphatase domain-containing protein</fullName>
    </submittedName>
</protein>
<dbReference type="EMBL" id="UZAH01028179">
    <property type="protein sequence ID" value="VDO98276.1"/>
    <property type="molecule type" value="Genomic_DNA"/>
</dbReference>
<dbReference type="WBParaSite" id="HPBE_0001404001-mRNA-1">
    <property type="protein sequence ID" value="HPBE_0001404001-mRNA-1"/>
    <property type="gene ID" value="HPBE_0001404001"/>
</dbReference>
<dbReference type="InterPro" id="IPR036691">
    <property type="entry name" value="Endo/exonu/phosph_ase_sf"/>
</dbReference>
<dbReference type="Proteomes" id="UP000050761">
    <property type="component" value="Unassembled WGS sequence"/>
</dbReference>
<organism evidence="2 3">
    <name type="scientific">Heligmosomoides polygyrus</name>
    <name type="common">Parasitic roundworm</name>
    <dbReference type="NCBI Taxonomy" id="6339"/>
    <lineage>
        <taxon>Eukaryota</taxon>
        <taxon>Metazoa</taxon>
        <taxon>Ecdysozoa</taxon>
        <taxon>Nematoda</taxon>
        <taxon>Chromadorea</taxon>
        <taxon>Rhabditida</taxon>
        <taxon>Rhabditina</taxon>
        <taxon>Rhabditomorpha</taxon>
        <taxon>Strongyloidea</taxon>
        <taxon>Heligmosomidae</taxon>
        <taxon>Heligmosomoides</taxon>
    </lineage>
</organism>
<name>A0A183FZ89_HELPZ</name>
<reference evidence="1 2" key="1">
    <citation type="submission" date="2018-11" db="EMBL/GenBank/DDBJ databases">
        <authorList>
            <consortium name="Pathogen Informatics"/>
        </authorList>
    </citation>
    <scope>NUCLEOTIDE SEQUENCE [LARGE SCALE GENOMIC DNA]</scope>
</reference>
<dbReference type="SUPFAM" id="SSF56219">
    <property type="entry name" value="DNase I-like"/>
    <property type="match status" value="1"/>
</dbReference>